<dbReference type="SUPFAM" id="SSF69318">
    <property type="entry name" value="Integrin alpha N-terminal domain"/>
    <property type="match status" value="1"/>
</dbReference>
<feature type="region of interest" description="Disordered" evidence="1">
    <location>
        <begin position="162"/>
        <end position="192"/>
    </location>
</feature>
<gene>
    <name evidence="2" type="ORF">JW613_32040</name>
</gene>
<dbReference type="EMBL" id="JAFFZM010000029">
    <property type="protein sequence ID" value="MBO8202871.1"/>
    <property type="molecule type" value="Genomic_DNA"/>
</dbReference>
<keyword evidence="3" id="KW-1185">Reference proteome</keyword>
<comment type="caution">
    <text evidence="2">The sequence shown here is derived from an EMBL/GenBank/DDBJ whole genome shotgun (WGS) entry which is preliminary data.</text>
</comment>
<proteinExistence type="predicted"/>
<evidence type="ECO:0000256" key="1">
    <source>
        <dbReference type="SAM" id="MobiDB-lite"/>
    </source>
</evidence>
<feature type="region of interest" description="Disordered" evidence="1">
    <location>
        <begin position="290"/>
        <end position="341"/>
    </location>
</feature>
<dbReference type="Proteomes" id="UP000721954">
    <property type="component" value="Unassembled WGS sequence"/>
</dbReference>
<organism evidence="2 3">
    <name type="scientific">Streptomyces smyrnaeus</name>
    <dbReference type="NCBI Taxonomy" id="1387713"/>
    <lineage>
        <taxon>Bacteria</taxon>
        <taxon>Bacillati</taxon>
        <taxon>Actinomycetota</taxon>
        <taxon>Actinomycetes</taxon>
        <taxon>Kitasatosporales</taxon>
        <taxon>Streptomycetaceae</taxon>
        <taxon>Streptomyces</taxon>
    </lineage>
</organism>
<feature type="compositionally biased region" description="Gly residues" evidence="1">
    <location>
        <begin position="162"/>
        <end position="175"/>
    </location>
</feature>
<accession>A0ABS3Y5F9</accession>
<evidence type="ECO:0000313" key="3">
    <source>
        <dbReference type="Proteomes" id="UP000721954"/>
    </source>
</evidence>
<protein>
    <submittedName>
        <fullName evidence="2">VCBS repeat-containing protein</fullName>
    </submittedName>
</protein>
<name>A0ABS3Y5F9_9ACTN</name>
<dbReference type="Gene3D" id="2.130.10.130">
    <property type="entry name" value="Integrin alpha, N-terminal"/>
    <property type="match status" value="2"/>
</dbReference>
<feature type="compositionally biased region" description="Basic and acidic residues" evidence="1">
    <location>
        <begin position="43"/>
        <end position="58"/>
    </location>
</feature>
<evidence type="ECO:0000313" key="2">
    <source>
        <dbReference type="EMBL" id="MBO8202871.1"/>
    </source>
</evidence>
<reference evidence="2 3" key="1">
    <citation type="submission" date="2021-02" db="EMBL/GenBank/DDBJ databases">
        <title>Streptomyces spirodelae sp. nov., isolated from duckweed.</title>
        <authorList>
            <person name="Saimee Y."/>
            <person name="Duangmal K."/>
        </authorList>
    </citation>
    <scope>NUCLEOTIDE SEQUENCE [LARGE SCALE GENOMIC DNA]</scope>
    <source>
        <strain evidence="2 3">DSM 42105</strain>
    </source>
</reference>
<feature type="compositionally biased region" description="Low complexity" evidence="1">
    <location>
        <begin position="32"/>
        <end position="41"/>
    </location>
</feature>
<dbReference type="PANTHER" id="PTHR46580:SF4">
    <property type="entry name" value="ATP_GTP-BINDING PROTEIN"/>
    <property type="match status" value="1"/>
</dbReference>
<dbReference type="InterPro" id="IPR028994">
    <property type="entry name" value="Integrin_alpha_N"/>
</dbReference>
<sequence length="487" mass="50164">MVLLTGCGSGGGTHGKDSSKSGSPSAGPPSAPAESRAPSRGKGSKDPDDFNGDGHRDLLLSVPVGDDRKKPESLAPEQLAIVYGSSKGLDAATRTVHSRTDLGIPVGEQRPVSTEDVVAADLDGDGFSDIITPADNGKYVAEGNIRASRVLPYVTWGGPYGPGTADGPGGTGRSSGSGRSAGQKKATPVQLPSSVSRLGVEDLVRGDFNGDGHHDLAASAQNKSSTVLLYGPFSRYGAPARTSTALPWSEGGLVADDIDPTGKPRATSLLRYQADGEGQGGNVLYRAGKGTGPSTAGETLREGNAHAFGDFDGDGQRDVAVGDDGSRNNEPGHTTEPRDVDGSLAVYFGSGKGPATHRLPAPPKGARDAFGPGGYVAADPDGDGRDGILVATYKGATFIDGTKRTRVLRRGAAKTDGVKTPAKFRHARPVGAADFDGDGKDELVLNWGPGTFFGTYGRHPTHWWITEGATARDRTSFTTTSFTPAPS</sequence>
<dbReference type="PANTHER" id="PTHR46580">
    <property type="entry name" value="SENSOR KINASE-RELATED"/>
    <property type="match status" value="1"/>
</dbReference>
<feature type="region of interest" description="Disordered" evidence="1">
    <location>
        <begin position="1"/>
        <end position="75"/>
    </location>
</feature>